<proteinExistence type="inferred from homology"/>
<evidence type="ECO:0000313" key="13">
    <source>
        <dbReference type="EMBL" id="MBO1249084.1"/>
    </source>
</evidence>
<comment type="subcellular location">
    <subcellularLocation>
        <location evidence="11">Cell inner membrane</location>
        <topology evidence="11">Single-pass membrane protein</topology>
    </subcellularLocation>
</comment>
<evidence type="ECO:0000259" key="12">
    <source>
        <dbReference type="Pfam" id="PF00912"/>
    </source>
</evidence>
<keyword evidence="3 11" id="KW-0328">Glycosyltransferase</keyword>
<dbReference type="GO" id="GO:0071555">
    <property type="term" value="P:cell wall organization"/>
    <property type="evidence" value="ECO:0007669"/>
    <property type="project" value="UniProtKB-KW"/>
</dbReference>
<keyword evidence="5 11" id="KW-0812">Transmembrane</keyword>
<dbReference type="GO" id="GO:0005886">
    <property type="term" value="C:plasma membrane"/>
    <property type="evidence" value="ECO:0007669"/>
    <property type="project" value="UniProtKB-SubCell"/>
</dbReference>
<keyword evidence="14" id="KW-1185">Reference proteome</keyword>
<dbReference type="PANTHER" id="PTHR30400:SF0">
    <property type="entry name" value="BIOSYNTHETIC PEPTIDOGLYCAN TRANSGLYCOSYLASE"/>
    <property type="match status" value="1"/>
</dbReference>
<keyword evidence="10 11" id="KW-0961">Cell wall biogenesis/degradation</keyword>
<keyword evidence="8 11" id="KW-1133">Transmembrane helix</keyword>
<gene>
    <name evidence="11 13" type="primary">mtgA</name>
    <name evidence="13" type="ORF">J1777_04400</name>
</gene>
<evidence type="ECO:0000256" key="3">
    <source>
        <dbReference type="ARBA" id="ARBA00022676"/>
    </source>
</evidence>
<dbReference type="HAMAP" id="MF_00766">
    <property type="entry name" value="PGT_MtgA"/>
    <property type="match status" value="1"/>
</dbReference>
<evidence type="ECO:0000256" key="10">
    <source>
        <dbReference type="ARBA" id="ARBA00023316"/>
    </source>
</evidence>
<keyword evidence="1 11" id="KW-1003">Cell membrane</keyword>
<sequence>MSCAICCWRSRHDALAVVKAFLTGLERWLLAVIAAAVLLQLFFVLRIALMAWWAPQSTAFERTQLWQHWHTGVRSPWQQQWVDYENIAPALKKAVLTAEDDLFTEHDGVQWQAIERAWQRNQKALAQAEHKPTAKPVRIVGGSTITQQLAKNLLLSGERNLLRKGQELALAFLLEQFLDKRRILELYLNHAEWGQGIFGAEAAAQHYFKKPASRLTSLEAARLAVMLPRPRYFQQHWQSGYLSQRAQVIARRMAGTAIP</sequence>
<feature type="domain" description="Glycosyl transferase family 51" evidence="12">
    <location>
        <begin position="77"/>
        <end position="253"/>
    </location>
</feature>
<dbReference type="InterPro" id="IPR023346">
    <property type="entry name" value="Lysozyme-like_dom_sf"/>
</dbReference>
<keyword evidence="9 11" id="KW-0472">Membrane</keyword>
<evidence type="ECO:0000256" key="2">
    <source>
        <dbReference type="ARBA" id="ARBA00022519"/>
    </source>
</evidence>
<dbReference type="GO" id="GO:0009252">
    <property type="term" value="P:peptidoglycan biosynthetic process"/>
    <property type="evidence" value="ECO:0007669"/>
    <property type="project" value="UniProtKB-UniRule"/>
</dbReference>
<accession>A0A939GVX7</accession>
<dbReference type="InterPro" id="IPR001264">
    <property type="entry name" value="Glyco_trans_51"/>
</dbReference>
<organism evidence="13 14">
    <name type="scientific">Comamonas denitrificans</name>
    <dbReference type="NCBI Taxonomy" id="117506"/>
    <lineage>
        <taxon>Bacteria</taxon>
        <taxon>Pseudomonadati</taxon>
        <taxon>Pseudomonadota</taxon>
        <taxon>Betaproteobacteria</taxon>
        <taxon>Burkholderiales</taxon>
        <taxon>Comamonadaceae</taxon>
        <taxon>Comamonas</taxon>
    </lineage>
</organism>
<dbReference type="EC" id="2.4.99.28" evidence="11"/>
<evidence type="ECO:0000256" key="5">
    <source>
        <dbReference type="ARBA" id="ARBA00022692"/>
    </source>
</evidence>
<dbReference type="AlphaFoldDB" id="A0A939GVX7"/>
<dbReference type="GO" id="GO:0008360">
    <property type="term" value="P:regulation of cell shape"/>
    <property type="evidence" value="ECO:0007669"/>
    <property type="project" value="UniProtKB-KW"/>
</dbReference>
<dbReference type="InterPro" id="IPR011812">
    <property type="entry name" value="Pep_trsgly"/>
</dbReference>
<comment type="function">
    <text evidence="11">Peptidoglycan polymerase that catalyzes glycan chain elongation from lipid-linked precursors.</text>
</comment>
<evidence type="ECO:0000256" key="8">
    <source>
        <dbReference type="ARBA" id="ARBA00022989"/>
    </source>
</evidence>
<dbReference type="Pfam" id="PF00912">
    <property type="entry name" value="Transgly"/>
    <property type="match status" value="1"/>
</dbReference>
<dbReference type="EMBL" id="JAFNME010000006">
    <property type="protein sequence ID" value="MBO1249084.1"/>
    <property type="molecule type" value="Genomic_DNA"/>
</dbReference>
<dbReference type="GO" id="GO:0008955">
    <property type="term" value="F:peptidoglycan glycosyltransferase activity"/>
    <property type="evidence" value="ECO:0007669"/>
    <property type="project" value="UniProtKB-UniRule"/>
</dbReference>
<name>A0A939GVX7_9BURK</name>
<feature type="transmembrane region" description="Helical" evidence="11">
    <location>
        <begin position="28"/>
        <end position="54"/>
    </location>
</feature>
<comment type="similarity">
    <text evidence="11">Belongs to the glycosyltransferase 51 family.</text>
</comment>
<evidence type="ECO:0000256" key="11">
    <source>
        <dbReference type="HAMAP-Rule" id="MF_00766"/>
    </source>
</evidence>
<evidence type="ECO:0000256" key="4">
    <source>
        <dbReference type="ARBA" id="ARBA00022679"/>
    </source>
</evidence>
<dbReference type="PANTHER" id="PTHR30400">
    <property type="entry name" value="MONOFUNCTIONAL BIOSYNTHETIC PEPTIDOGLYCAN TRANSGLYCOSYLASE"/>
    <property type="match status" value="1"/>
</dbReference>
<comment type="pathway">
    <text evidence="11">Cell wall biogenesis; peptidoglycan biosynthesis.</text>
</comment>
<comment type="catalytic activity">
    <reaction evidence="11">
        <text>[GlcNAc-(1-&gt;4)-Mur2Ac(oyl-L-Ala-gamma-D-Glu-L-Lys-D-Ala-D-Ala)](n)-di-trans,octa-cis-undecaprenyl diphosphate + beta-D-GlcNAc-(1-&gt;4)-Mur2Ac(oyl-L-Ala-gamma-D-Glu-L-Lys-D-Ala-D-Ala)-di-trans,octa-cis-undecaprenyl diphosphate = [GlcNAc-(1-&gt;4)-Mur2Ac(oyl-L-Ala-gamma-D-Glu-L-Lys-D-Ala-D-Ala)](n+1)-di-trans,octa-cis-undecaprenyl diphosphate + di-trans,octa-cis-undecaprenyl diphosphate + H(+)</text>
        <dbReference type="Rhea" id="RHEA:23708"/>
        <dbReference type="Rhea" id="RHEA-COMP:9602"/>
        <dbReference type="Rhea" id="RHEA-COMP:9603"/>
        <dbReference type="ChEBI" id="CHEBI:15378"/>
        <dbReference type="ChEBI" id="CHEBI:58405"/>
        <dbReference type="ChEBI" id="CHEBI:60033"/>
        <dbReference type="ChEBI" id="CHEBI:78435"/>
        <dbReference type="EC" id="2.4.99.28"/>
    </reaction>
</comment>
<dbReference type="Proteomes" id="UP000664731">
    <property type="component" value="Unassembled WGS sequence"/>
</dbReference>
<dbReference type="InterPro" id="IPR036950">
    <property type="entry name" value="PBP_transglycosylase"/>
</dbReference>
<protein>
    <recommendedName>
        <fullName evidence="11">Biosynthetic peptidoglycan transglycosylase</fullName>
        <ecNumber evidence="11">2.4.99.28</ecNumber>
    </recommendedName>
    <alternativeName>
        <fullName evidence="11">Glycan polymerase</fullName>
    </alternativeName>
    <alternativeName>
        <fullName evidence="11">Peptidoglycan glycosyltransferase MtgA</fullName>
        <shortName evidence="11">PGT</shortName>
    </alternativeName>
</protein>
<keyword evidence="6 11" id="KW-0133">Cell shape</keyword>
<dbReference type="SUPFAM" id="SSF53955">
    <property type="entry name" value="Lysozyme-like"/>
    <property type="match status" value="1"/>
</dbReference>
<evidence type="ECO:0000256" key="9">
    <source>
        <dbReference type="ARBA" id="ARBA00023136"/>
    </source>
</evidence>
<keyword evidence="7 11" id="KW-0573">Peptidoglycan synthesis</keyword>
<dbReference type="Gene3D" id="1.10.3810.10">
    <property type="entry name" value="Biosynthetic peptidoglycan transglycosylase-like"/>
    <property type="match status" value="1"/>
</dbReference>
<dbReference type="NCBIfam" id="TIGR02070">
    <property type="entry name" value="mono_pep_trsgly"/>
    <property type="match status" value="1"/>
</dbReference>
<keyword evidence="4 11" id="KW-0808">Transferase</keyword>
<evidence type="ECO:0000256" key="6">
    <source>
        <dbReference type="ARBA" id="ARBA00022960"/>
    </source>
</evidence>
<reference evidence="13" key="1">
    <citation type="submission" date="2021-03" db="EMBL/GenBank/DDBJ databases">
        <title>Comamonas denitrificans.</title>
        <authorList>
            <person name="Finster K."/>
        </authorList>
    </citation>
    <scope>NUCLEOTIDE SEQUENCE</scope>
    <source>
        <strain evidence="13">MM2021_4</strain>
    </source>
</reference>
<dbReference type="GO" id="GO:0009274">
    <property type="term" value="C:peptidoglycan-based cell wall"/>
    <property type="evidence" value="ECO:0007669"/>
    <property type="project" value="InterPro"/>
</dbReference>
<comment type="caution">
    <text evidence="13">The sequence shown here is derived from an EMBL/GenBank/DDBJ whole genome shotgun (WGS) entry which is preliminary data.</text>
</comment>
<evidence type="ECO:0000256" key="7">
    <source>
        <dbReference type="ARBA" id="ARBA00022984"/>
    </source>
</evidence>
<evidence type="ECO:0000256" key="1">
    <source>
        <dbReference type="ARBA" id="ARBA00022475"/>
    </source>
</evidence>
<dbReference type="GO" id="GO:0016763">
    <property type="term" value="F:pentosyltransferase activity"/>
    <property type="evidence" value="ECO:0007669"/>
    <property type="project" value="InterPro"/>
</dbReference>
<keyword evidence="2 11" id="KW-0997">Cell inner membrane</keyword>
<evidence type="ECO:0000313" key="14">
    <source>
        <dbReference type="Proteomes" id="UP000664731"/>
    </source>
</evidence>